<evidence type="ECO:0000313" key="1">
    <source>
        <dbReference type="EMBL" id="CZR53008.1"/>
    </source>
</evidence>
<accession>A0A1L7WJS5</accession>
<dbReference type="STRING" id="576137.A0A1L7WJS5"/>
<dbReference type="Proteomes" id="UP000184330">
    <property type="component" value="Unassembled WGS sequence"/>
</dbReference>
<dbReference type="EMBL" id="FJOG01000003">
    <property type="protein sequence ID" value="CZR53008.1"/>
    <property type="molecule type" value="Genomic_DNA"/>
</dbReference>
<sequence length="191" mass="21725">MSTFTHRGPWDSHSRQSPTLRFLETYIRNVDSLDVTTCPWSKFYSPDAIFHDARGDVYISGSHIWTWLERIFSPFEGLLHEVIELRVIPEEDGRNVVYGEFLTHFRLKGDKHEVTAPRFFVFIVGDAEGGKGTDGLQIYEASVFWDTGILTSGDQSLVPQTYEVIVPESALKSAAGRLERLKGPQHDQHQS</sequence>
<dbReference type="Gene3D" id="3.10.450.50">
    <property type="match status" value="1"/>
</dbReference>
<keyword evidence="2" id="KW-1185">Reference proteome</keyword>
<evidence type="ECO:0000313" key="2">
    <source>
        <dbReference type="Proteomes" id="UP000184330"/>
    </source>
</evidence>
<gene>
    <name evidence="1" type="ORF">PAC_02886</name>
</gene>
<reference evidence="1 2" key="1">
    <citation type="submission" date="2016-03" db="EMBL/GenBank/DDBJ databases">
        <authorList>
            <person name="Ploux O."/>
        </authorList>
    </citation>
    <scope>NUCLEOTIDE SEQUENCE [LARGE SCALE GENOMIC DNA]</scope>
    <source>
        <strain evidence="1 2">UAMH 11012</strain>
    </source>
</reference>
<dbReference type="InterPro" id="IPR032710">
    <property type="entry name" value="NTF2-like_dom_sf"/>
</dbReference>
<dbReference type="SUPFAM" id="SSF54427">
    <property type="entry name" value="NTF2-like"/>
    <property type="match status" value="1"/>
</dbReference>
<dbReference type="AlphaFoldDB" id="A0A1L7WJS5"/>
<protein>
    <recommendedName>
        <fullName evidence="3">SnoaL-like domain-containing protein</fullName>
    </recommendedName>
</protein>
<name>A0A1L7WJS5_9HELO</name>
<proteinExistence type="predicted"/>
<evidence type="ECO:0008006" key="3">
    <source>
        <dbReference type="Google" id="ProtNLM"/>
    </source>
</evidence>
<dbReference type="OrthoDB" id="4971611at2759"/>
<organism evidence="1 2">
    <name type="scientific">Phialocephala subalpina</name>
    <dbReference type="NCBI Taxonomy" id="576137"/>
    <lineage>
        <taxon>Eukaryota</taxon>
        <taxon>Fungi</taxon>
        <taxon>Dikarya</taxon>
        <taxon>Ascomycota</taxon>
        <taxon>Pezizomycotina</taxon>
        <taxon>Leotiomycetes</taxon>
        <taxon>Helotiales</taxon>
        <taxon>Mollisiaceae</taxon>
        <taxon>Phialocephala</taxon>
        <taxon>Phialocephala fortinii species complex</taxon>
    </lineage>
</organism>